<protein>
    <recommendedName>
        <fullName evidence="5">Chromosome segregation ATPase</fullName>
    </recommendedName>
</protein>
<dbReference type="AlphaFoldDB" id="C3MI08"/>
<dbReference type="HOGENOM" id="CLU_060521_1_0_5"/>
<gene>
    <name evidence="3" type="ordered locus">NGR_c27620</name>
</gene>
<proteinExistence type="predicted"/>
<dbReference type="OrthoDB" id="8304872at2"/>
<dbReference type="STRING" id="394.NGR_c27620"/>
<evidence type="ECO:0000313" key="3">
    <source>
        <dbReference type="EMBL" id="ACP26510.1"/>
    </source>
</evidence>
<name>C3MI08_SINFN</name>
<dbReference type="EMBL" id="CP001389">
    <property type="protein sequence ID" value="ACP26510.1"/>
    <property type="molecule type" value="Genomic_DNA"/>
</dbReference>
<dbReference type="KEGG" id="rhi:NGR_c27620"/>
<dbReference type="PATRIC" id="fig|394.7.peg.5595"/>
<accession>C3MI08</accession>
<evidence type="ECO:0000313" key="4">
    <source>
        <dbReference type="Proteomes" id="UP000001054"/>
    </source>
</evidence>
<evidence type="ECO:0000256" key="2">
    <source>
        <dbReference type="SAM" id="MobiDB-lite"/>
    </source>
</evidence>
<dbReference type="Proteomes" id="UP000001054">
    <property type="component" value="Chromosome"/>
</dbReference>
<feature type="region of interest" description="Disordered" evidence="2">
    <location>
        <begin position="364"/>
        <end position="385"/>
    </location>
</feature>
<keyword evidence="1" id="KW-0175">Coiled coil</keyword>
<feature type="coiled-coil region" evidence="1">
    <location>
        <begin position="106"/>
        <end position="266"/>
    </location>
</feature>
<dbReference type="eggNOG" id="COG4372">
    <property type="taxonomic scope" value="Bacteria"/>
</dbReference>
<evidence type="ECO:0000256" key="1">
    <source>
        <dbReference type="SAM" id="Coils"/>
    </source>
</evidence>
<sequence>MIEYALLFALGFLTAAIIGLLVAPAIQRRIVRFAEDRLKATMPLSPQEVRAQRDAARATYAAENAKISQALRRERDKGVTLMLENERALHEARRLAGENTDLHAQLADMNVEAAEMRSTIRQLELRMADMRASFDNQHRDNGTKSEAIRALNSQIDKQAAELDHLRIDLATRETQIEDLKSRAAGLRDEREALRADIKAENARAREMELRLGRDENRIRQLEAKLARETAANADRESALERRAEEIERLKTRVKAANQEIRDATRALRLAGTKLPKRAEQHNIAAMGTEGDADGAFPAPDETSLSDDLRNRATALSERLVHSKSPAHDEALREEVAEIAAGMVALTAVREGPSSPIHGLLAREETAMPGARKSLAQRAKEMLPPE</sequence>
<keyword evidence="4" id="KW-1185">Reference proteome</keyword>
<evidence type="ECO:0008006" key="5">
    <source>
        <dbReference type="Google" id="ProtNLM"/>
    </source>
</evidence>
<dbReference type="RefSeq" id="WP_012709266.1">
    <property type="nucleotide sequence ID" value="NC_012587.1"/>
</dbReference>
<reference evidence="3 4" key="1">
    <citation type="journal article" date="2009" name="Appl. Environ. Microbiol.">
        <title>Rhizobium sp. strain NGR234 possesses a remarkable number of secretion systems.</title>
        <authorList>
            <person name="Schmeisser C."/>
            <person name="Liesegang H."/>
            <person name="Krysciak D."/>
            <person name="Bakkou N."/>
            <person name="Le Quere A."/>
            <person name="Wollherr A."/>
            <person name="Heinemeyer I."/>
            <person name="Morgenstern B."/>
            <person name="Pommerening-Roeser A."/>
            <person name="Flores M."/>
            <person name="Palacios R."/>
            <person name="Brenner S."/>
            <person name="Gottschalk G."/>
            <person name="Schmitz R.A."/>
            <person name="Broughton W.J."/>
            <person name="Perret X."/>
            <person name="Strittmatter A.W."/>
            <person name="Streit W.R."/>
        </authorList>
    </citation>
    <scope>NUCLEOTIDE SEQUENCE [LARGE SCALE GENOMIC DNA]</scope>
    <source>
        <strain evidence="4">NBRC 101917 / NGR234</strain>
    </source>
</reference>
<organism evidence="3 4">
    <name type="scientific">Sinorhizobium fredii (strain NBRC 101917 / NGR234)</name>
    <dbReference type="NCBI Taxonomy" id="394"/>
    <lineage>
        <taxon>Bacteria</taxon>
        <taxon>Pseudomonadati</taxon>
        <taxon>Pseudomonadota</taxon>
        <taxon>Alphaproteobacteria</taxon>
        <taxon>Hyphomicrobiales</taxon>
        <taxon>Rhizobiaceae</taxon>
        <taxon>Sinorhizobium/Ensifer group</taxon>
        <taxon>Sinorhizobium</taxon>
    </lineage>
</organism>